<comment type="caution">
    <text evidence="1">The sequence shown here is derived from an EMBL/GenBank/DDBJ whole genome shotgun (WGS) entry which is preliminary data.</text>
</comment>
<gene>
    <name evidence="1" type="ORF">GCM10009765_21930</name>
</gene>
<dbReference type="EMBL" id="BAAANY010000008">
    <property type="protein sequence ID" value="GAA1672165.1"/>
    <property type="molecule type" value="Genomic_DNA"/>
</dbReference>
<keyword evidence="2" id="KW-1185">Reference proteome</keyword>
<evidence type="ECO:0000313" key="2">
    <source>
        <dbReference type="Proteomes" id="UP001500618"/>
    </source>
</evidence>
<organism evidence="1 2">
    <name type="scientific">Fodinicola feengrottensis</name>
    <dbReference type="NCBI Taxonomy" id="435914"/>
    <lineage>
        <taxon>Bacteria</taxon>
        <taxon>Bacillati</taxon>
        <taxon>Actinomycetota</taxon>
        <taxon>Actinomycetes</taxon>
        <taxon>Mycobacteriales</taxon>
        <taxon>Fodinicola</taxon>
    </lineage>
</organism>
<accession>A0ABN2GJ83</accession>
<protein>
    <submittedName>
        <fullName evidence="1">Uncharacterized protein</fullName>
    </submittedName>
</protein>
<name>A0ABN2GJ83_9ACTN</name>
<reference evidence="1 2" key="1">
    <citation type="journal article" date="2019" name="Int. J. Syst. Evol. Microbiol.">
        <title>The Global Catalogue of Microorganisms (GCM) 10K type strain sequencing project: providing services to taxonomists for standard genome sequencing and annotation.</title>
        <authorList>
            <consortium name="The Broad Institute Genomics Platform"/>
            <consortium name="The Broad Institute Genome Sequencing Center for Infectious Disease"/>
            <person name="Wu L."/>
            <person name="Ma J."/>
        </authorList>
    </citation>
    <scope>NUCLEOTIDE SEQUENCE [LARGE SCALE GENOMIC DNA]</scope>
    <source>
        <strain evidence="1 2">JCM 14718</strain>
    </source>
</reference>
<proteinExistence type="predicted"/>
<evidence type="ECO:0000313" key="1">
    <source>
        <dbReference type="EMBL" id="GAA1672165.1"/>
    </source>
</evidence>
<dbReference type="Proteomes" id="UP001500618">
    <property type="component" value="Unassembled WGS sequence"/>
</dbReference>
<sequence>MLWTATDSRTEEVVWESIELNDEICSEVGLAAAVAPAEPATDTQDDVQKAEDAATPVVPTVAVALAHIFTSS</sequence>